<feature type="domain" description="HTH tetR-type" evidence="3">
    <location>
        <begin position="24"/>
        <end position="84"/>
    </location>
</feature>
<protein>
    <submittedName>
        <fullName evidence="4">Bacterial regulatory protein</fullName>
    </submittedName>
</protein>
<dbReference type="SUPFAM" id="SSF46689">
    <property type="entry name" value="Homeodomain-like"/>
    <property type="match status" value="1"/>
</dbReference>
<organism evidence="4 5">
    <name type="scientific">Cesiribacter andamanensis AMV16</name>
    <dbReference type="NCBI Taxonomy" id="1279009"/>
    <lineage>
        <taxon>Bacteria</taxon>
        <taxon>Pseudomonadati</taxon>
        <taxon>Bacteroidota</taxon>
        <taxon>Cytophagia</taxon>
        <taxon>Cytophagales</taxon>
        <taxon>Cesiribacteraceae</taxon>
        <taxon>Cesiribacter</taxon>
    </lineage>
</organism>
<dbReference type="GO" id="GO:0003677">
    <property type="term" value="F:DNA binding"/>
    <property type="evidence" value="ECO:0007669"/>
    <property type="project" value="UniProtKB-UniRule"/>
</dbReference>
<proteinExistence type="predicted"/>
<dbReference type="Pfam" id="PF00440">
    <property type="entry name" value="TetR_N"/>
    <property type="match status" value="1"/>
</dbReference>
<dbReference type="InterPro" id="IPR001647">
    <property type="entry name" value="HTH_TetR"/>
</dbReference>
<keyword evidence="5" id="KW-1185">Reference proteome</keyword>
<sequence length="233" mass="27086">MEPYLQQFRIRVHEGLFLKDPDSTPLGRTIVQESIELIEELGFEGFTFKKLGTRIGSPESTIYRYFENKHKLLVYLISWYWAWQEYRMMFATANIEDASLKLHKALLSLTEAVQQDSDIQYINEEKLYQIVVAESSKAYFTKDVDADNKEGYFMGLKRLVRRVADMVRDVNPDYPYPSALITAVVEGAHQQRFFAQHLPSLSEAGKKAETLTDFFVQLVFRTITPQGEDFSRE</sequence>
<reference evidence="4 5" key="1">
    <citation type="journal article" date="2013" name="Genome Announc.">
        <title>Draft Genome Sequence of Cesiribacter andamanensis Strain AMV16T, Isolated from a Soil Sample from a Mud Volcano in the Andaman Islands, India.</title>
        <authorList>
            <person name="Shivaji S."/>
            <person name="Ara S."/>
            <person name="Begum Z."/>
            <person name="Srinivas T.N."/>
            <person name="Singh A."/>
            <person name="Kumar Pinnaka A."/>
        </authorList>
    </citation>
    <scope>NUCLEOTIDE SEQUENCE [LARGE SCALE GENOMIC DNA]</scope>
    <source>
        <strain evidence="4 5">AMV16</strain>
    </source>
</reference>
<accession>M7NKN5</accession>
<dbReference type="PANTHER" id="PTHR43479">
    <property type="entry name" value="ACREF/ENVCD OPERON REPRESSOR-RELATED"/>
    <property type="match status" value="1"/>
</dbReference>
<dbReference type="OrthoDB" id="649282at2"/>
<dbReference type="PRINTS" id="PR00455">
    <property type="entry name" value="HTHTETR"/>
</dbReference>
<dbReference type="RefSeq" id="WP_009195923.1">
    <property type="nucleotide sequence ID" value="NZ_AODQ01000062.1"/>
</dbReference>
<dbReference type="STRING" id="1279009.ADICEAN_02533"/>
<dbReference type="EMBL" id="AODQ01000062">
    <property type="protein sequence ID" value="EMR02335.1"/>
    <property type="molecule type" value="Genomic_DNA"/>
</dbReference>
<dbReference type="PANTHER" id="PTHR43479:SF11">
    <property type="entry name" value="ACREF_ENVCD OPERON REPRESSOR-RELATED"/>
    <property type="match status" value="1"/>
</dbReference>
<name>M7NKN5_9BACT</name>
<evidence type="ECO:0000256" key="2">
    <source>
        <dbReference type="PROSITE-ProRule" id="PRU00335"/>
    </source>
</evidence>
<comment type="caution">
    <text evidence="4">The sequence shown here is derived from an EMBL/GenBank/DDBJ whole genome shotgun (WGS) entry which is preliminary data.</text>
</comment>
<evidence type="ECO:0000259" key="3">
    <source>
        <dbReference type="PROSITE" id="PS50977"/>
    </source>
</evidence>
<dbReference type="AlphaFoldDB" id="M7NKN5"/>
<dbReference type="PROSITE" id="PS50977">
    <property type="entry name" value="HTH_TETR_2"/>
    <property type="match status" value="1"/>
</dbReference>
<evidence type="ECO:0000313" key="4">
    <source>
        <dbReference type="EMBL" id="EMR02335.1"/>
    </source>
</evidence>
<feature type="DNA-binding region" description="H-T-H motif" evidence="2">
    <location>
        <begin position="47"/>
        <end position="66"/>
    </location>
</feature>
<keyword evidence="1 2" id="KW-0238">DNA-binding</keyword>
<dbReference type="InterPro" id="IPR050624">
    <property type="entry name" value="HTH-type_Tx_Regulator"/>
</dbReference>
<evidence type="ECO:0000313" key="5">
    <source>
        <dbReference type="Proteomes" id="UP000011910"/>
    </source>
</evidence>
<dbReference type="eggNOG" id="COG1309">
    <property type="taxonomic scope" value="Bacteria"/>
</dbReference>
<gene>
    <name evidence="4" type="ORF">ADICEAN_02533</name>
</gene>
<dbReference type="InterPro" id="IPR009057">
    <property type="entry name" value="Homeodomain-like_sf"/>
</dbReference>
<evidence type="ECO:0000256" key="1">
    <source>
        <dbReference type="ARBA" id="ARBA00023125"/>
    </source>
</evidence>
<dbReference type="Gene3D" id="1.10.357.10">
    <property type="entry name" value="Tetracycline Repressor, domain 2"/>
    <property type="match status" value="1"/>
</dbReference>
<dbReference type="Proteomes" id="UP000011910">
    <property type="component" value="Unassembled WGS sequence"/>
</dbReference>